<evidence type="ECO:0000256" key="1">
    <source>
        <dbReference type="SAM" id="MobiDB-lite"/>
    </source>
</evidence>
<gene>
    <name evidence="2" type="ORF">OKIOD_LOCUS14653</name>
</gene>
<proteinExistence type="predicted"/>
<evidence type="ECO:0000313" key="2">
    <source>
        <dbReference type="EMBL" id="CAG5111599.1"/>
    </source>
</evidence>
<feature type="region of interest" description="Disordered" evidence="1">
    <location>
        <begin position="360"/>
        <end position="389"/>
    </location>
</feature>
<keyword evidence="3" id="KW-1185">Reference proteome</keyword>
<dbReference type="EMBL" id="OU015567">
    <property type="protein sequence ID" value="CAG5111599.1"/>
    <property type="molecule type" value="Genomic_DNA"/>
</dbReference>
<reference evidence="2 3" key="1">
    <citation type="submission" date="2021-04" db="EMBL/GenBank/DDBJ databases">
        <authorList>
            <person name="Bliznina A."/>
        </authorList>
    </citation>
    <scope>NUCLEOTIDE SEQUENCE [LARGE SCALE GENOMIC DNA]</scope>
</reference>
<name>A0ABN7T4X5_OIKDI</name>
<protein>
    <submittedName>
        <fullName evidence="2">Oidioi.mRNA.OKI2018_I69.chr2.g5888.t1.cds</fullName>
    </submittedName>
</protein>
<dbReference type="Proteomes" id="UP001158576">
    <property type="component" value="Chromosome 2"/>
</dbReference>
<feature type="compositionally biased region" description="Acidic residues" evidence="1">
    <location>
        <begin position="367"/>
        <end position="384"/>
    </location>
</feature>
<sequence>MKRIKELYELFEKNVNIPKREETLNAISSHSKRDELARLVFERADGNVFAFAKNQLLPANDADEYGPFDHLLEAGHCMRILKMMAKEDYVINLLKDDFRAEHGREPNSLSDIARIFAEREYITKESSLAKRRAVFQTDGTAKIGSTWIITLLGIEGVDDDDDRWQESVYVYKILRKEGISLEKVNFHRSSLDINIWYFDETFLFEPFLIMLNSEENTYYVLNLLEPSEPPRAIRMGGRPWFMLQKDDIGQYRYDSDVRLNGELREAVLFPLIYVQDDNSFCIECAQISSSSIEILWKETIIVPEMCFEKRLYLLDNDNLILHIILEVNEDHGTANGLLAFHIILSRRKIIRYDFPQISGDAENKDADDSDGDDSDGDDSDEDNDKNENGDPGFTTFCWLSEEKDFEIKTLCSVRKAFLTRMFNKEGEERNLRERSVKNRMRYLSTKKRSILHRNIHLGSFTAQKLPRFSSDRRILIFL</sequence>
<organism evidence="2 3">
    <name type="scientific">Oikopleura dioica</name>
    <name type="common">Tunicate</name>
    <dbReference type="NCBI Taxonomy" id="34765"/>
    <lineage>
        <taxon>Eukaryota</taxon>
        <taxon>Metazoa</taxon>
        <taxon>Chordata</taxon>
        <taxon>Tunicata</taxon>
        <taxon>Appendicularia</taxon>
        <taxon>Copelata</taxon>
        <taxon>Oikopleuridae</taxon>
        <taxon>Oikopleura</taxon>
    </lineage>
</organism>
<accession>A0ABN7T4X5</accession>
<evidence type="ECO:0000313" key="3">
    <source>
        <dbReference type="Proteomes" id="UP001158576"/>
    </source>
</evidence>